<protein>
    <submittedName>
        <fullName evidence="11">TRAP transporter small permease</fullName>
    </submittedName>
</protein>
<feature type="domain" description="Tripartite ATP-independent periplasmic transporters DctQ component" evidence="10">
    <location>
        <begin position="23"/>
        <end position="150"/>
    </location>
</feature>
<evidence type="ECO:0000259" key="10">
    <source>
        <dbReference type="Pfam" id="PF04290"/>
    </source>
</evidence>
<reference evidence="11 12" key="1">
    <citation type="submission" date="2020-12" db="EMBL/GenBank/DDBJ databases">
        <title>Vagococcus allomyrinae sp. nov. and Enterococcus lavae sp. nov., isolated from the larvae of Allomyrina dichotoma.</title>
        <authorList>
            <person name="Lee S.D."/>
        </authorList>
    </citation>
    <scope>NUCLEOTIDE SEQUENCE [LARGE SCALE GENOMIC DNA]</scope>
    <source>
        <strain evidence="11 12">BWM-S5</strain>
    </source>
</reference>
<evidence type="ECO:0000256" key="4">
    <source>
        <dbReference type="ARBA" id="ARBA00022519"/>
    </source>
</evidence>
<gene>
    <name evidence="11" type="ORF">I6N96_19475</name>
</gene>
<evidence type="ECO:0000313" key="12">
    <source>
        <dbReference type="Proteomes" id="UP000673375"/>
    </source>
</evidence>
<keyword evidence="12" id="KW-1185">Reference proteome</keyword>
<keyword evidence="2" id="KW-0813">Transport</keyword>
<accession>A0ABS4CPF5</accession>
<feature type="transmembrane region" description="Helical" evidence="9">
    <location>
        <begin position="12"/>
        <end position="32"/>
    </location>
</feature>
<dbReference type="EMBL" id="JAEDXU010000016">
    <property type="protein sequence ID" value="MBP1048467.1"/>
    <property type="molecule type" value="Genomic_DNA"/>
</dbReference>
<comment type="subcellular location">
    <subcellularLocation>
        <location evidence="1">Cell inner membrane</location>
        <topology evidence="1">Multi-pass membrane protein</topology>
    </subcellularLocation>
</comment>
<organism evidence="11 12">
    <name type="scientific">Enterococcus larvae</name>
    <dbReference type="NCBI Taxonomy" id="2794352"/>
    <lineage>
        <taxon>Bacteria</taxon>
        <taxon>Bacillati</taxon>
        <taxon>Bacillota</taxon>
        <taxon>Bacilli</taxon>
        <taxon>Lactobacillales</taxon>
        <taxon>Enterococcaceae</taxon>
        <taxon>Enterococcus</taxon>
    </lineage>
</organism>
<comment type="similarity">
    <text evidence="8">Belongs to the TRAP transporter small permease family.</text>
</comment>
<evidence type="ECO:0000256" key="8">
    <source>
        <dbReference type="ARBA" id="ARBA00038436"/>
    </source>
</evidence>
<dbReference type="Pfam" id="PF04290">
    <property type="entry name" value="DctQ"/>
    <property type="match status" value="1"/>
</dbReference>
<dbReference type="Proteomes" id="UP000673375">
    <property type="component" value="Unassembled WGS sequence"/>
</dbReference>
<dbReference type="PANTHER" id="PTHR35011:SF2">
    <property type="entry name" value="2,3-DIKETO-L-GULONATE TRAP TRANSPORTER SMALL PERMEASE PROTEIN YIAM"/>
    <property type="match status" value="1"/>
</dbReference>
<evidence type="ECO:0000256" key="7">
    <source>
        <dbReference type="ARBA" id="ARBA00023136"/>
    </source>
</evidence>
<evidence type="ECO:0000256" key="5">
    <source>
        <dbReference type="ARBA" id="ARBA00022692"/>
    </source>
</evidence>
<dbReference type="InterPro" id="IPR055348">
    <property type="entry name" value="DctQ"/>
</dbReference>
<dbReference type="PANTHER" id="PTHR35011">
    <property type="entry name" value="2,3-DIKETO-L-GULONATE TRAP TRANSPORTER SMALL PERMEASE PROTEIN YIAM"/>
    <property type="match status" value="1"/>
</dbReference>
<evidence type="ECO:0000256" key="2">
    <source>
        <dbReference type="ARBA" id="ARBA00022448"/>
    </source>
</evidence>
<feature type="transmembrane region" description="Helical" evidence="9">
    <location>
        <begin position="128"/>
        <end position="149"/>
    </location>
</feature>
<dbReference type="InterPro" id="IPR007387">
    <property type="entry name" value="TRAP_DctQ"/>
</dbReference>
<proteinExistence type="inferred from homology"/>
<keyword evidence="3" id="KW-1003">Cell membrane</keyword>
<evidence type="ECO:0000313" key="11">
    <source>
        <dbReference type="EMBL" id="MBP1048467.1"/>
    </source>
</evidence>
<feature type="transmembrane region" description="Helical" evidence="9">
    <location>
        <begin position="86"/>
        <end position="108"/>
    </location>
</feature>
<sequence>MKAVRSALDKALEIFGSVLLAIMILVVLYQVFTRTVLNSPNTVTEELVRFGLVWLSMLASAYVVGKRSHLAVTMLSDNLSGKNKRLLEIVVQVLFLVFAAVIMVFGGWKAVTVTMGQISPSLSIPMGYVYLAVPVSGVIMFIYSLLNLLDQPIEEESKQEG</sequence>
<keyword evidence="5 9" id="KW-0812">Transmembrane</keyword>
<dbReference type="RefSeq" id="WP_209559229.1">
    <property type="nucleotide sequence ID" value="NZ_JAEDXU010000016.1"/>
</dbReference>
<evidence type="ECO:0000256" key="9">
    <source>
        <dbReference type="SAM" id="Phobius"/>
    </source>
</evidence>
<evidence type="ECO:0000256" key="3">
    <source>
        <dbReference type="ARBA" id="ARBA00022475"/>
    </source>
</evidence>
<keyword evidence="4" id="KW-0997">Cell inner membrane</keyword>
<keyword evidence="6 9" id="KW-1133">Transmembrane helix</keyword>
<keyword evidence="7 9" id="KW-0472">Membrane</keyword>
<evidence type="ECO:0000256" key="1">
    <source>
        <dbReference type="ARBA" id="ARBA00004429"/>
    </source>
</evidence>
<evidence type="ECO:0000256" key="6">
    <source>
        <dbReference type="ARBA" id="ARBA00022989"/>
    </source>
</evidence>
<comment type="caution">
    <text evidence="11">The sequence shown here is derived from an EMBL/GenBank/DDBJ whole genome shotgun (WGS) entry which is preliminary data.</text>
</comment>
<feature type="transmembrane region" description="Helical" evidence="9">
    <location>
        <begin position="47"/>
        <end position="65"/>
    </location>
</feature>
<name>A0ABS4CPF5_9ENTE</name>